<dbReference type="Proteomes" id="UP000187203">
    <property type="component" value="Unassembled WGS sequence"/>
</dbReference>
<keyword evidence="3" id="KW-1185">Reference proteome</keyword>
<evidence type="ECO:0000313" key="3">
    <source>
        <dbReference type="Proteomes" id="UP000187203"/>
    </source>
</evidence>
<feature type="region of interest" description="Disordered" evidence="1">
    <location>
        <begin position="99"/>
        <end position="134"/>
    </location>
</feature>
<comment type="caution">
    <text evidence="2">The sequence shown here is derived from an EMBL/GenBank/DDBJ whole genome shotgun (WGS) entry which is preliminary data.</text>
</comment>
<dbReference type="EMBL" id="AWUE01004076">
    <property type="protein sequence ID" value="OMP13505.1"/>
    <property type="molecule type" value="Genomic_DNA"/>
</dbReference>
<reference evidence="3" key="1">
    <citation type="submission" date="2013-09" db="EMBL/GenBank/DDBJ databases">
        <title>Corchorus olitorius genome sequencing.</title>
        <authorList>
            <person name="Alam M."/>
            <person name="Haque M.S."/>
            <person name="Islam M.S."/>
            <person name="Emdad E.M."/>
            <person name="Islam M.M."/>
            <person name="Ahmed B."/>
            <person name="Halim A."/>
            <person name="Hossen Q.M.M."/>
            <person name="Hossain M.Z."/>
            <person name="Ahmed R."/>
            <person name="Khan M.M."/>
            <person name="Islam R."/>
            <person name="Rashid M.M."/>
            <person name="Khan S.A."/>
            <person name="Rahman M.S."/>
            <person name="Alam M."/>
            <person name="Yahiya A.S."/>
            <person name="Khan M.S."/>
            <person name="Azam M.S."/>
            <person name="Haque T."/>
            <person name="Lashkar M.Z.H."/>
            <person name="Akhand A.I."/>
            <person name="Morshed G."/>
            <person name="Roy S."/>
            <person name="Uddin K.S."/>
            <person name="Rabeya T."/>
            <person name="Hossain A.S."/>
            <person name="Chowdhury A."/>
            <person name="Snigdha A.R."/>
            <person name="Mortoza M.S."/>
            <person name="Matin S.A."/>
            <person name="Hoque S.M.E."/>
            <person name="Islam M.K."/>
            <person name="Roy D.K."/>
            <person name="Haider R."/>
            <person name="Moosa M.M."/>
            <person name="Elias S.M."/>
            <person name="Hasan A.M."/>
            <person name="Jahan S."/>
            <person name="Shafiuddin M."/>
            <person name="Mahmood N."/>
            <person name="Shommy N.S."/>
        </authorList>
    </citation>
    <scope>NUCLEOTIDE SEQUENCE [LARGE SCALE GENOMIC DNA]</scope>
    <source>
        <strain evidence="3">cv. O-4</strain>
    </source>
</reference>
<evidence type="ECO:0000313" key="2">
    <source>
        <dbReference type="EMBL" id="OMP13505.1"/>
    </source>
</evidence>
<sequence>MTFRPLHLSRAKGLVRPQASAGTAQAKGMCRAAQQSTRSGDEREGANPEQPGLVAQRPDSPSSESWPGARVSRKAARGCGWAAGRRAQRDGLLAVWAGESPAPRPAEGWHRPQAAPPPGGRASEQGELGGHGTRTQRPHLVQLQRAQGVAAARNADVVGRQGRQAPVAQVVVAGDAGEAGRLVAGDLGQQEGLAGRQVARGLLGQGRVEFPPVLPDADVLGRGEVGEHGRDSGRIDGGHQLGGLLLDAHGGRPPLFRAHAFEHGHHGEIPPVERAGQGGAALVVGGRAHQGADGVAQLDVLDAVQRHRVGDGLGAVGGLLQLGQAPVLHDALQQRSAGGDSRAAQLGGLPLQRVGLGQQRGGLVALLDDRRADLGEHVHPGQEAGGGAGTGEGARAAAAGMASASASMAGAGASASASSAASSALGWAAGTVRVAASPARRSFTSQKPRTWAGVRHVDHVSTLSELP</sequence>
<dbReference type="AlphaFoldDB" id="A0A1R3L2D4"/>
<accession>A0A1R3L2D4</accession>
<name>A0A1R3L2D4_9ROSI</name>
<protein>
    <submittedName>
        <fullName evidence="2">Uncharacterized protein</fullName>
    </submittedName>
</protein>
<proteinExistence type="predicted"/>
<gene>
    <name evidence="2" type="ORF">COLO4_01538</name>
</gene>
<feature type="region of interest" description="Disordered" evidence="1">
    <location>
        <begin position="1"/>
        <end position="72"/>
    </location>
</feature>
<organism evidence="2 3">
    <name type="scientific">Corchorus olitorius</name>
    <dbReference type="NCBI Taxonomy" id="93759"/>
    <lineage>
        <taxon>Eukaryota</taxon>
        <taxon>Viridiplantae</taxon>
        <taxon>Streptophyta</taxon>
        <taxon>Embryophyta</taxon>
        <taxon>Tracheophyta</taxon>
        <taxon>Spermatophyta</taxon>
        <taxon>Magnoliopsida</taxon>
        <taxon>eudicotyledons</taxon>
        <taxon>Gunneridae</taxon>
        <taxon>Pentapetalae</taxon>
        <taxon>rosids</taxon>
        <taxon>malvids</taxon>
        <taxon>Malvales</taxon>
        <taxon>Malvaceae</taxon>
        <taxon>Grewioideae</taxon>
        <taxon>Apeibeae</taxon>
        <taxon>Corchorus</taxon>
    </lineage>
</organism>
<evidence type="ECO:0000256" key="1">
    <source>
        <dbReference type="SAM" id="MobiDB-lite"/>
    </source>
</evidence>